<gene>
    <name evidence="1" type="ORF">D6D54_02605</name>
</gene>
<dbReference type="AlphaFoldDB" id="A0A3S0SZ80"/>
<reference evidence="1 2" key="1">
    <citation type="journal article" date="2019" name="Genome Biol. Evol.">
        <title>Toxin and genome evolution in a Drosophila defensive symbiosis.</title>
        <authorList>
            <person name="Ballinger M.J."/>
            <person name="Gawryluk R.M."/>
            <person name="Perlman S.J."/>
        </authorList>
    </citation>
    <scope>NUCLEOTIDE SEQUENCE [LARGE SCALE GENOMIC DNA]</scope>
    <source>
        <strain evidence="2">sNeo</strain>
    </source>
</reference>
<accession>A0A3S0SZ80</accession>
<dbReference type="Proteomes" id="UP000274545">
    <property type="component" value="Unassembled WGS sequence"/>
</dbReference>
<protein>
    <submittedName>
        <fullName evidence="1">Uncharacterized protein</fullName>
    </submittedName>
</protein>
<comment type="caution">
    <text evidence="1">The sequence shown here is derived from an EMBL/GenBank/DDBJ whole genome shotgun (WGS) entry which is preliminary data.</text>
</comment>
<dbReference type="EMBL" id="RAHC01000002">
    <property type="protein sequence ID" value="RUP77659.1"/>
    <property type="molecule type" value="Genomic_DNA"/>
</dbReference>
<organism evidence="1 2">
    <name type="scientific">Spiroplasma poulsonii</name>
    <dbReference type="NCBI Taxonomy" id="2138"/>
    <lineage>
        <taxon>Bacteria</taxon>
        <taxon>Bacillati</taxon>
        <taxon>Mycoplasmatota</taxon>
        <taxon>Mollicutes</taxon>
        <taxon>Entomoplasmatales</taxon>
        <taxon>Spiroplasmataceae</taxon>
        <taxon>Spiroplasma</taxon>
    </lineage>
</organism>
<name>A0A3S0SZ80_9MOLU</name>
<evidence type="ECO:0000313" key="2">
    <source>
        <dbReference type="Proteomes" id="UP000274545"/>
    </source>
</evidence>
<dbReference type="Pfam" id="PF11044">
    <property type="entry name" value="TMEMspv1-c74-12"/>
    <property type="match status" value="1"/>
</dbReference>
<evidence type="ECO:0000313" key="1">
    <source>
        <dbReference type="EMBL" id="RUP77659.1"/>
    </source>
</evidence>
<proteinExistence type="predicted"/>
<sequence>MIRFCFFAWIGLSIYQKIRQIRERKKKDKKRNWK</sequence>